<dbReference type="InterPro" id="IPR029063">
    <property type="entry name" value="SAM-dependent_MTases_sf"/>
</dbReference>
<evidence type="ECO:0000256" key="6">
    <source>
        <dbReference type="ARBA" id="ARBA00047942"/>
    </source>
</evidence>
<reference evidence="8 9" key="1">
    <citation type="submission" date="2017-08" db="EMBL/GenBank/DDBJ databases">
        <title>Infants hospitalized years apart are colonized by the same room-sourced microbial strains.</title>
        <authorList>
            <person name="Brooks B."/>
            <person name="Olm M.R."/>
            <person name="Firek B.A."/>
            <person name="Baker R."/>
            <person name="Thomas B.C."/>
            <person name="Morowitz M.J."/>
            <person name="Banfield J.F."/>
        </authorList>
    </citation>
    <scope>NUCLEOTIDE SEQUENCE [LARGE SCALE GENOMIC DNA]</scope>
    <source>
        <strain evidence="8">S2_005_001_R1_22</strain>
    </source>
</reference>
<dbReference type="GO" id="GO:0009007">
    <property type="term" value="F:site-specific DNA-methyltransferase (adenine-specific) activity"/>
    <property type="evidence" value="ECO:0007669"/>
    <property type="project" value="UniProtKB-EC"/>
</dbReference>
<keyword evidence="5" id="KW-0680">Restriction system</keyword>
<evidence type="ECO:0000313" key="9">
    <source>
        <dbReference type="Proteomes" id="UP000249229"/>
    </source>
</evidence>
<dbReference type="PRINTS" id="PR00507">
    <property type="entry name" value="N12N6MTFRASE"/>
</dbReference>
<evidence type="ECO:0000256" key="5">
    <source>
        <dbReference type="ARBA" id="ARBA00022747"/>
    </source>
</evidence>
<sequence>MDAIYTPPILAKFLAEASTLVLPRSVADFAAGDGALLRAAAARWPEVKLFGSDIDEEAVASIQALLPGCDTMLVDFLADASDRLLTDRLFDLILLNPPFSGRGNKRYSAEIEGIHYKASKALAFVARALAHLAPGGEIIAILPASVLTSERDAALRTAMRAWGHVEQIGDVWRTAFKSHAVAVTVLRITRAKPKRKTIGKPSLVSLRPFAVEMTRGSLSVHEQVATDTGPRFIHTTDLQRNCLLPSDRRASSAHRTISGPAVLISRVGRPSSDKIVLLPSGEAVLSDCVIALQTIPSGSEQALANLLVENWESLKTAYGGSCAPYTTLKRLAEALLRIGVGSSVRREERQPARARVGLVEPLSTGQAAKKRSAG</sequence>
<dbReference type="PROSITE" id="PS00092">
    <property type="entry name" value="N6_MTASE"/>
    <property type="match status" value="1"/>
</dbReference>
<dbReference type="InterPro" id="IPR050953">
    <property type="entry name" value="N4_N6_ade-DNA_methylase"/>
</dbReference>
<dbReference type="Pfam" id="PF02384">
    <property type="entry name" value="N6_Mtase"/>
    <property type="match status" value="1"/>
</dbReference>
<dbReference type="EMBL" id="QFQI01000012">
    <property type="protein sequence ID" value="PZQ58893.1"/>
    <property type="molecule type" value="Genomic_DNA"/>
</dbReference>
<keyword evidence="3" id="KW-0489">Methyltransferase</keyword>
<comment type="caution">
    <text evidence="8">The sequence shown here is derived from an EMBL/GenBank/DDBJ whole genome shotgun (WGS) entry which is preliminary data.</text>
</comment>
<dbReference type="GO" id="GO:0032259">
    <property type="term" value="P:methylation"/>
    <property type="evidence" value="ECO:0007669"/>
    <property type="project" value="UniProtKB-KW"/>
</dbReference>
<feature type="domain" description="DNA methylase adenine-specific" evidence="7">
    <location>
        <begin position="4"/>
        <end position="196"/>
    </location>
</feature>
<keyword evidence="4" id="KW-0808">Transferase</keyword>
<evidence type="ECO:0000259" key="7">
    <source>
        <dbReference type="Pfam" id="PF02384"/>
    </source>
</evidence>
<dbReference type="CDD" id="cd02440">
    <property type="entry name" value="AdoMet_MTases"/>
    <property type="match status" value="1"/>
</dbReference>
<dbReference type="PANTHER" id="PTHR33841:SF1">
    <property type="entry name" value="DNA METHYLTRANSFERASE A"/>
    <property type="match status" value="1"/>
</dbReference>
<dbReference type="GO" id="GO:0008170">
    <property type="term" value="F:N-methyltransferase activity"/>
    <property type="evidence" value="ECO:0007669"/>
    <property type="project" value="InterPro"/>
</dbReference>
<dbReference type="SUPFAM" id="SSF53335">
    <property type="entry name" value="S-adenosyl-L-methionine-dependent methyltransferases"/>
    <property type="match status" value="1"/>
</dbReference>
<comment type="similarity">
    <text evidence="1">Belongs to the N(4)/N(6)-methyltransferase family.</text>
</comment>
<dbReference type="Gene3D" id="3.40.50.150">
    <property type="entry name" value="Vaccinia Virus protein VP39"/>
    <property type="match status" value="1"/>
</dbReference>
<comment type="catalytic activity">
    <reaction evidence="6">
        <text>a 2'-deoxyadenosine in DNA + S-adenosyl-L-methionine = an N(6)-methyl-2'-deoxyadenosine in DNA + S-adenosyl-L-homocysteine + H(+)</text>
        <dbReference type="Rhea" id="RHEA:15197"/>
        <dbReference type="Rhea" id="RHEA-COMP:12418"/>
        <dbReference type="Rhea" id="RHEA-COMP:12419"/>
        <dbReference type="ChEBI" id="CHEBI:15378"/>
        <dbReference type="ChEBI" id="CHEBI:57856"/>
        <dbReference type="ChEBI" id="CHEBI:59789"/>
        <dbReference type="ChEBI" id="CHEBI:90615"/>
        <dbReference type="ChEBI" id="CHEBI:90616"/>
        <dbReference type="EC" id="2.1.1.72"/>
    </reaction>
</comment>
<accession>A0A2W5QVK5</accession>
<evidence type="ECO:0000256" key="2">
    <source>
        <dbReference type="ARBA" id="ARBA00011900"/>
    </source>
</evidence>
<gene>
    <name evidence="8" type="ORF">DI544_12850</name>
</gene>
<evidence type="ECO:0000256" key="3">
    <source>
        <dbReference type="ARBA" id="ARBA00022603"/>
    </source>
</evidence>
<dbReference type="InterPro" id="IPR003356">
    <property type="entry name" value="DNA_methylase_A-5"/>
</dbReference>
<evidence type="ECO:0000313" key="8">
    <source>
        <dbReference type="EMBL" id="PZQ58893.1"/>
    </source>
</evidence>
<dbReference type="EC" id="2.1.1.72" evidence="2"/>
<dbReference type="AlphaFoldDB" id="A0A2W5QVK5"/>
<dbReference type="Proteomes" id="UP000249229">
    <property type="component" value="Unassembled WGS sequence"/>
</dbReference>
<proteinExistence type="inferred from homology"/>
<protein>
    <recommendedName>
        <fullName evidence="2">site-specific DNA-methyltransferase (adenine-specific)</fullName>
        <ecNumber evidence="2">2.1.1.72</ecNumber>
    </recommendedName>
</protein>
<dbReference type="PANTHER" id="PTHR33841">
    <property type="entry name" value="DNA METHYLTRANSFERASE YEEA-RELATED"/>
    <property type="match status" value="1"/>
</dbReference>
<dbReference type="GO" id="GO:0003677">
    <property type="term" value="F:DNA binding"/>
    <property type="evidence" value="ECO:0007669"/>
    <property type="project" value="InterPro"/>
</dbReference>
<dbReference type="GO" id="GO:0009307">
    <property type="term" value="P:DNA restriction-modification system"/>
    <property type="evidence" value="ECO:0007669"/>
    <property type="project" value="UniProtKB-KW"/>
</dbReference>
<evidence type="ECO:0000256" key="1">
    <source>
        <dbReference type="ARBA" id="ARBA00006594"/>
    </source>
</evidence>
<organism evidence="8 9">
    <name type="scientific">Sphingomonas taxi</name>
    <dbReference type="NCBI Taxonomy" id="1549858"/>
    <lineage>
        <taxon>Bacteria</taxon>
        <taxon>Pseudomonadati</taxon>
        <taxon>Pseudomonadota</taxon>
        <taxon>Alphaproteobacteria</taxon>
        <taxon>Sphingomonadales</taxon>
        <taxon>Sphingomonadaceae</taxon>
        <taxon>Sphingomonas</taxon>
    </lineage>
</organism>
<evidence type="ECO:0000256" key="4">
    <source>
        <dbReference type="ARBA" id="ARBA00022679"/>
    </source>
</evidence>
<name>A0A2W5QVK5_9SPHN</name>
<dbReference type="InterPro" id="IPR002052">
    <property type="entry name" value="DNA_methylase_N6_adenine_CS"/>
</dbReference>